<keyword evidence="3" id="KW-1185">Reference proteome</keyword>
<gene>
    <name evidence="2" type="ORF">V5N11_030244</name>
</gene>
<organism evidence="2 3">
    <name type="scientific">Cardamine amara subsp. amara</name>
    <dbReference type="NCBI Taxonomy" id="228776"/>
    <lineage>
        <taxon>Eukaryota</taxon>
        <taxon>Viridiplantae</taxon>
        <taxon>Streptophyta</taxon>
        <taxon>Embryophyta</taxon>
        <taxon>Tracheophyta</taxon>
        <taxon>Spermatophyta</taxon>
        <taxon>Magnoliopsida</taxon>
        <taxon>eudicotyledons</taxon>
        <taxon>Gunneridae</taxon>
        <taxon>Pentapetalae</taxon>
        <taxon>rosids</taxon>
        <taxon>malvids</taxon>
        <taxon>Brassicales</taxon>
        <taxon>Brassicaceae</taxon>
        <taxon>Cardamineae</taxon>
        <taxon>Cardamine</taxon>
    </lineage>
</organism>
<dbReference type="EMBL" id="JBANAX010000305">
    <property type="protein sequence ID" value="KAL1214677.1"/>
    <property type="molecule type" value="Genomic_DNA"/>
</dbReference>
<dbReference type="Pfam" id="PF14244">
    <property type="entry name" value="Retrotran_gag_3"/>
    <property type="match status" value="1"/>
</dbReference>
<protein>
    <submittedName>
        <fullName evidence="2">Retrovirus-related Pol polyprotein from transposon RE1</fullName>
    </submittedName>
</protein>
<reference evidence="2 3" key="1">
    <citation type="submission" date="2024-04" db="EMBL/GenBank/DDBJ databases">
        <title>Genome assembly C_amara_ONT_v2.</title>
        <authorList>
            <person name="Yant L."/>
            <person name="Moore C."/>
            <person name="Slenker M."/>
        </authorList>
    </citation>
    <scope>NUCLEOTIDE SEQUENCE [LARGE SCALE GENOMIC DNA]</scope>
    <source>
        <tissue evidence="2">Leaf</tissue>
    </source>
</reference>
<evidence type="ECO:0000313" key="3">
    <source>
        <dbReference type="Proteomes" id="UP001558713"/>
    </source>
</evidence>
<feature type="domain" description="Retrotransposon Copia-like N-terminal" evidence="1">
    <location>
        <begin position="20"/>
        <end position="56"/>
    </location>
</feature>
<dbReference type="AlphaFoldDB" id="A0ABD1B6V4"/>
<accession>A0ABD1B6V4</accession>
<dbReference type="PANTHER" id="PTHR47481">
    <property type="match status" value="1"/>
</dbReference>
<evidence type="ECO:0000313" key="2">
    <source>
        <dbReference type="EMBL" id="KAL1214677.1"/>
    </source>
</evidence>
<dbReference type="PANTHER" id="PTHR47481:SF10">
    <property type="entry name" value="COPIA-LIKE POLYPROTEIN_RETROTRANSPOSON"/>
    <property type="match status" value="1"/>
</dbReference>
<comment type="caution">
    <text evidence="2">The sequence shown here is derived from an EMBL/GenBank/DDBJ whole genome shotgun (WGS) entry which is preliminary data.</text>
</comment>
<name>A0ABD1B6V4_CARAN</name>
<dbReference type="InterPro" id="IPR029472">
    <property type="entry name" value="Copia-like_N"/>
</dbReference>
<sequence length="242" mass="27298">MVNQTMELYSAPTLNISNCVTIKLTERNYLLWKTQFESFISGQNLLGFVNGSYTAPSQALSVHGIGGNENEVPNPDYPLWLRSDHVVRAWILGSLSEDILAEVVNTTTSQQLWMALASHFNQVSNSKLFELQRRFQNIEKKEATMSAYLKDLKHLFEQLSSVGKPVDEKMKIFAALNGLGREYEPIKTSIEGSMDSYPVPTFESVVPRLTGYEDRIQSYNGNTEVTPHMAFNTIRAEANYTS</sequence>
<dbReference type="Proteomes" id="UP001558713">
    <property type="component" value="Unassembled WGS sequence"/>
</dbReference>
<proteinExistence type="predicted"/>
<evidence type="ECO:0000259" key="1">
    <source>
        <dbReference type="Pfam" id="PF14244"/>
    </source>
</evidence>
<dbReference type="Pfam" id="PF14223">
    <property type="entry name" value="Retrotran_gag_2"/>
    <property type="match status" value="1"/>
</dbReference>